<dbReference type="Pfam" id="PF01212">
    <property type="entry name" value="Beta_elim_lyase"/>
    <property type="match status" value="1"/>
</dbReference>
<comment type="subunit">
    <text evidence="3">Homotetramer.</text>
</comment>
<comment type="similarity">
    <text evidence="2">Belongs to the threonine aldolase family.</text>
</comment>
<dbReference type="GO" id="GO:0006545">
    <property type="term" value="P:glycine biosynthetic process"/>
    <property type="evidence" value="ECO:0007669"/>
    <property type="project" value="TreeGrafter"/>
</dbReference>
<comment type="caution">
    <text evidence="8">The sequence shown here is derived from an EMBL/GenBank/DDBJ whole genome shotgun (WGS) entry which is preliminary data.</text>
</comment>
<feature type="modified residue" description="N6-(pyridoxal phosphate)lysine" evidence="6">
    <location>
        <position position="203"/>
    </location>
</feature>
<comment type="cofactor">
    <cofactor evidence="1">
        <name>pyridoxal 5'-phosphate</name>
        <dbReference type="ChEBI" id="CHEBI:597326"/>
    </cofactor>
</comment>
<dbReference type="FunFam" id="3.40.640.10:FF:000030">
    <property type="entry name" value="Low-specificity L-threonine aldolase"/>
    <property type="match status" value="1"/>
</dbReference>
<dbReference type="GO" id="GO:0005829">
    <property type="term" value="C:cytosol"/>
    <property type="evidence" value="ECO:0007669"/>
    <property type="project" value="TreeGrafter"/>
</dbReference>
<dbReference type="Gene3D" id="3.90.1150.10">
    <property type="entry name" value="Aspartate Aminotransferase, domain 1"/>
    <property type="match status" value="1"/>
</dbReference>
<dbReference type="InterPro" id="IPR015422">
    <property type="entry name" value="PyrdxlP-dep_Trfase_small"/>
</dbReference>
<evidence type="ECO:0000256" key="5">
    <source>
        <dbReference type="ARBA" id="ARBA00023239"/>
    </source>
</evidence>
<dbReference type="AlphaFoldDB" id="A0A6L8VFY8"/>
<sequence>MTRYDCDLYSDTKTRPSAAMLQAMVEADIGDEQHGEDPTVDRLTARVAAMLGKDAAVFVPSGTMANEIAMLVHCRAGDEILAHRDSHLLNFEAGGAAALAGAMVRPLEGGRGMFDAATVTAALRRVARHLPRSRVVIFEQTTNLGGGAVWPLEQMAEVAEVTRQAGLAVHIDGARLMNACVASGVVPAAYAALADTVYLDFTKGLGAPFGAVLAGDRATIEAAWRWKQRLGGAMRQAGLLAAACLYALDHNIDRLAEDHANARALADGLAALPGVAVREPETNMVFADLAATGMTAVEFDHALWSSGARVSIQGPTLIRAVTHLDVERSKIDRFVETAGRILAGQERPA</sequence>
<keyword evidence="8" id="KW-0032">Aminotransferase</keyword>
<evidence type="ECO:0000256" key="3">
    <source>
        <dbReference type="ARBA" id="ARBA00011881"/>
    </source>
</evidence>
<evidence type="ECO:0000256" key="2">
    <source>
        <dbReference type="ARBA" id="ARBA00006966"/>
    </source>
</evidence>
<dbReference type="RefSeq" id="WP_161345699.1">
    <property type="nucleotide sequence ID" value="NZ_BMGW01000005.1"/>
</dbReference>
<dbReference type="GO" id="GO:0008483">
    <property type="term" value="F:transaminase activity"/>
    <property type="evidence" value="ECO:0007669"/>
    <property type="project" value="UniProtKB-KW"/>
</dbReference>
<evidence type="ECO:0000313" key="8">
    <source>
        <dbReference type="EMBL" id="MZQ89267.1"/>
    </source>
</evidence>
<evidence type="ECO:0000256" key="4">
    <source>
        <dbReference type="ARBA" id="ARBA00022898"/>
    </source>
</evidence>
<evidence type="ECO:0000256" key="1">
    <source>
        <dbReference type="ARBA" id="ARBA00001933"/>
    </source>
</evidence>
<proteinExistence type="inferred from homology"/>
<keyword evidence="5" id="KW-0456">Lyase</keyword>
<keyword evidence="4" id="KW-0663">Pyridoxal phosphate</keyword>
<dbReference type="InterPro" id="IPR015424">
    <property type="entry name" value="PyrdxlP-dep_Trfase"/>
</dbReference>
<dbReference type="GO" id="GO:0006567">
    <property type="term" value="P:L-threonine catabolic process"/>
    <property type="evidence" value="ECO:0007669"/>
    <property type="project" value="TreeGrafter"/>
</dbReference>
<dbReference type="InterPro" id="IPR001597">
    <property type="entry name" value="ArAA_b-elim_lyase/Thr_aldolase"/>
</dbReference>
<dbReference type="EMBL" id="WWNR01000005">
    <property type="protein sequence ID" value="MZQ89267.1"/>
    <property type="molecule type" value="Genomic_DNA"/>
</dbReference>
<dbReference type="PANTHER" id="PTHR48097">
    <property type="entry name" value="L-THREONINE ALDOLASE-RELATED"/>
    <property type="match status" value="1"/>
</dbReference>
<evidence type="ECO:0000313" key="9">
    <source>
        <dbReference type="Proteomes" id="UP000477083"/>
    </source>
</evidence>
<dbReference type="InterPro" id="IPR015421">
    <property type="entry name" value="PyrdxlP-dep_Trfase_major"/>
</dbReference>
<dbReference type="OrthoDB" id="9774495at2"/>
<dbReference type="Proteomes" id="UP000477083">
    <property type="component" value="Unassembled WGS sequence"/>
</dbReference>
<dbReference type="NCBIfam" id="NF041359">
    <property type="entry name" value="GntG_guanitoxin"/>
    <property type="match status" value="1"/>
</dbReference>
<keyword evidence="8" id="KW-0808">Transferase</keyword>
<dbReference type="SUPFAM" id="SSF53383">
    <property type="entry name" value="PLP-dependent transferases"/>
    <property type="match status" value="1"/>
</dbReference>
<dbReference type="PANTHER" id="PTHR48097:SF9">
    <property type="entry name" value="L-THREONINE ALDOLASE"/>
    <property type="match status" value="1"/>
</dbReference>
<keyword evidence="9" id="KW-1185">Reference proteome</keyword>
<dbReference type="GO" id="GO:0008732">
    <property type="term" value="F:L-allo-threonine aldolase activity"/>
    <property type="evidence" value="ECO:0007669"/>
    <property type="project" value="TreeGrafter"/>
</dbReference>
<gene>
    <name evidence="8" type="ORF">GS660_09210</name>
</gene>
<name>A0A6L8VFY8_9RHOB</name>
<accession>A0A6L8VFY8</accession>
<protein>
    <submittedName>
        <fullName evidence="8">Aminotransferase class I/II-fold pyridoxal phosphate-dependent enzyme</fullName>
    </submittedName>
</protein>
<dbReference type="Gene3D" id="3.40.640.10">
    <property type="entry name" value="Type I PLP-dependent aspartate aminotransferase-like (Major domain)"/>
    <property type="match status" value="1"/>
</dbReference>
<evidence type="ECO:0000256" key="6">
    <source>
        <dbReference type="PIRSR" id="PIRSR017617-1"/>
    </source>
</evidence>
<organism evidence="8 9">
    <name type="scientific">Frigidibacter albus</name>
    <dbReference type="NCBI Taxonomy" id="1465486"/>
    <lineage>
        <taxon>Bacteria</taxon>
        <taxon>Pseudomonadati</taxon>
        <taxon>Pseudomonadota</taxon>
        <taxon>Alphaproteobacteria</taxon>
        <taxon>Rhodobacterales</taxon>
        <taxon>Paracoccaceae</taxon>
        <taxon>Frigidibacter</taxon>
    </lineage>
</organism>
<evidence type="ECO:0000259" key="7">
    <source>
        <dbReference type="Pfam" id="PF01212"/>
    </source>
</evidence>
<dbReference type="PIRSF" id="PIRSF017617">
    <property type="entry name" value="Thr_aldolase"/>
    <property type="match status" value="1"/>
</dbReference>
<dbReference type="InterPro" id="IPR023603">
    <property type="entry name" value="Low_specificity_L-TA-like"/>
</dbReference>
<reference evidence="8 9" key="1">
    <citation type="submission" date="2020-01" db="EMBL/GenBank/DDBJ databases">
        <title>Frigidibacter albus SP32T (=CGMCC 1.13995T).</title>
        <authorList>
            <person name="Liao X."/>
        </authorList>
    </citation>
    <scope>NUCLEOTIDE SEQUENCE [LARGE SCALE GENOMIC DNA]</scope>
    <source>
        <strain evidence="8 9">SP32</strain>
    </source>
</reference>
<feature type="domain" description="Aromatic amino acid beta-eliminating lyase/threonine aldolase" evidence="7">
    <location>
        <begin position="7"/>
        <end position="291"/>
    </location>
</feature>